<proteinExistence type="predicted"/>
<dbReference type="InterPro" id="IPR004148">
    <property type="entry name" value="BAR_dom"/>
</dbReference>
<evidence type="ECO:0000313" key="3">
    <source>
        <dbReference type="EMBL" id="KAK0407141.1"/>
    </source>
</evidence>
<dbReference type="Gene3D" id="1.20.1270.60">
    <property type="entry name" value="Arfaptin homology (AH) domain/BAR domain"/>
    <property type="match status" value="1"/>
</dbReference>
<dbReference type="Pfam" id="PF03114">
    <property type="entry name" value="BAR"/>
    <property type="match status" value="1"/>
</dbReference>
<feature type="domain" description="BAR" evidence="2">
    <location>
        <begin position="35"/>
        <end position="252"/>
    </location>
</feature>
<dbReference type="InterPro" id="IPR027267">
    <property type="entry name" value="AH/BAR_dom_sf"/>
</dbReference>
<dbReference type="AlphaFoldDB" id="A0AA39HL29"/>
<feature type="region of interest" description="Disordered" evidence="1">
    <location>
        <begin position="1"/>
        <end position="25"/>
    </location>
</feature>
<reference evidence="3" key="1">
    <citation type="submission" date="2023-06" db="EMBL/GenBank/DDBJ databases">
        <title>Genomic analysis of the entomopathogenic nematode Steinernema hermaphroditum.</title>
        <authorList>
            <person name="Schwarz E.M."/>
            <person name="Heppert J.K."/>
            <person name="Baniya A."/>
            <person name="Schwartz H.T."/>
            <person name="Tan C.-H."/>
            <person name="Antoshechkin I."/>
            <person name="Sternberg P.W."/>
            <person name="Goodrich-Blair H."/>
            <person name="Dillman A.R."/>
        </authorList>
    </citation>
    <scope>NUCLEOTIDE SEQUENCE</scope>
    <source>
        <strain evidence="3">PS9179</strain>
        <tissue evidence="3">Whole animal</tissue>
    </source>
</reference>
<dbReference type="EMBL" id="JAUCMV010000004">
    <property type="protein sequence ID" value="KAK0407141.1"/>
    <property type="molecule type" value="Genomic_DNA"/>
</dbReference>
<evidence type="ECO:0000256" key="1">
    <source>
        <dbReference type="SAM" id="MobiDB-lite"/>
    </source>
</evidence>
<dbReference type="Proteomes" id="UP001175271">
    <property type="component" value="Unassembled WGS sequence"/>
</dbReference>
<feature type="compositionally biased region" description="Basic and acidic residues" evidence="1">
    <location>
        <begin position="1"/>
        <end position="19"/>
    </location>
</feature>
<evidence type="ECO:0000259" key="2">
    <source>
        <dbReference type="Pfam" id="PF03114"/>
    </source>
</evidence>
<evidence type="ECO:0000313" key="4">
    <source>
        <dbReference type="Proteomes" id="UP001175271"/>
    </source>
</evidence>
<protein>
    <recommendedName>
        <fullName evidence="2">BAR domain-containing protein</fullName>
    </recommendedName>
</protein>
<organism evidence="3 4">
    <name type="scientific">Steinernema hermaphroditum</name>
    <dbReference type="NCBI Taxonomy" id="289476"/>
    <lineage>
        <taxon>Eukaryota</taxon>
        <taxon>Metazoa</taxon>
        <taxon>Ecdysozoa</taxon>
        <taxon>Nematoda</taxon>
        <taxon>Chromadorea</taxon>
        <taxon>Rhabditida</taxon>
        <taxon>Tylenchina</taxon>
        <taxon>Panagrolaimomorpha</taxon>
        <taxon>Strongyloidoidea</taxon>
        <taxon>Steinernematidae</taxon>
        <taxon>Steinernema</taxon>
    </lineage>
</organism>
<comment type="caution">
    <text evidence="3">The sequence shown here is derived from an EMBL/GenBank/DDBJ whole genome shotgun (WGS) entry which is preliminary data.</text>
</comment>
<sequence length="269" mass="30768">MNEKREEKPPNAPADGKKEPPKKKERGALRTIFVRVAKKFNLVENTNLSPEFLEHIDTYDTYQNDIDDLIDRLEGLLQQDPEVLSAGEIVAKKAQNPFELLAYNIKNFRETLRIEEKKESLIAIESMLKRLAINDRDVQVKGRQALRKMRRFVSKDKEGVQKAYAEVLHALDTMDIARKELTRAKTRDNVEQKGKLYEATVAEFDQKAAVLYAFPEKLPEVKAVHQQEIIEFFEVVSQNQRMVAKGLKQTLAALGVRVNDPTVPSPKKG</sequence>
<keyword evidence="4" id="KW-1185">Reference proteome</keyword>
<dbReference type="GO" id="GO:0005737">
    <property type="term" value="C:cytoplasm"/>
    <property type="evidence" value="ECO:0007669"/>
    <property type="project" value="InterPro"/>
</dbReference>
<accession>A0AA39HL29</accession>
<gene>
    <name evidence="3" type="ORF">QR680_019027</name>
</gene>
<name>A0AA39HL29_9BILA</name>